<dbReference type="InterPro" id="IPR003593">
    <property type="entry name" value="AAA+_ATPase"/>
</dbReference>
<feature type="domain" description="ABC transporter" evidence="7">
    <location>
        <begin position="14"/>
        <end position="243"/>
    </location>
</feature>
<organism evidence="8 9">
    <name type="scientific">Acidovorax soli</name>
    <dbReference type="NCBI Taxonomy" id="592050"/>
    <lineage>
        <taxon>Bacteria</taxon>
        <taxon>Pseudomonadati</taxon>
        <taxon>Pseudomonadota</taxon>
        <taxon>Betaproteobacteria</taxon>
        <taxon>Burkholderiales</taxon>
        <taxon>Comamonadaceae</taxon>
        <taxon>Acidovorax</taxon>
    </lineage>
</organism>
<dbReference type="PANTHER" id="PTHR43820:SF2">
    <property type="entry name" value="ABC TRANSPORTER ATP-BINDING PROTEIN"/>
    <property type="match status" value="1"/>
</dbReference>
<dbReference type="RefSeq" id="WP_260420341.1">
    <property type="nucleotide sequence ID" value="NZ_JACHLK010000010.1"/>
</dbReference>
<dbReference type="GO" id="GO:0015658">
    <property type="term" value="F:branched-chain amino acid transmembrane transporter activity"/>
    <property type="evidence" value="ECO:0007669"/>
    <property type="project" value="TreeGrafter"/>
</dbReference>
<reference evidence="8 9" key="1">
    <citation type="submission" date="2020-08" db="EMBL/GenBank/DDBJ databases">
        <title>Functional genomics of gut bacteria from endangered species of beetles.</title>
        <authorList>
            <person name="Carlos-Shanley C."/>
        </authorList>
    </citation>
    <scope>NUCLEOTIDE SEQUENCE [LARGE SCALE GENOMIC DNA]</scope>
    <source>
        <strain evidence="8 9">S00198</strain>
    </source>
</reference>
<evidence type="ECO:0000259" key="7">
    <source>
        <dbReference type="PROSITE" id="PS50893"/>
    </source>
</evidence>
<dbReference type="CDD" id="cd03224">
    <property type="entry name" value="ABC_TM1139_LivF_branched"/>
    <property type="match status" value="1"/>
</dbReference>
<proteinExistence type="inferred from homology"/>
<keyword evidence="9" id="KW-1185">Reference proteome</keyword>
<dbReference type="InterPro" id="IPR017871">
    <property type="entry name" value="ABC_transporter-like_CS"/>
</dbReference>
<keyword evidence="4" id="KW-0547">Nucleotide-binding</keyword>
<protein>
    <submittedName>
        <fullName evidence="8">Branched-chain amino acid transport system ATP-binding protein</fullName>
    </submittedName>
</protein>
<evidence type="ECO:0000256" key="3">
    <source>
        <dbReference type="ARBA" id="ARBA00022475"/>
    </source>
</evidence>
<keyword evidence="2" id="KW-0813">Transport</keyword>
<dbReference type="SMART" id="SM00382">
    <property type="entry name" value="AAA"/>
    <property type="match status" value="1"/>
</dbReference>
<dbReference type="PROSITE" id="PS00211">
    <property type="entry name" value="ABC_TRANSPORTER_1"/>
    <property type="match status" value="1"/>
</dbReference>
<dbReference type="InterPro" id="IPR003439">
    <property type="entry name" value="ABC_transporter-like_ATP-bd"/>
</dbReference>
<evidence type="ECO:0000256" key="5">
    <source>
        <dbReference type="ARBA" id="ARBA00022840"/>
    </source>
</evidence>
<dbReference type="Pfam" id="PF00005">
    <property type="entry name" value="ABC_tran"/>
    <property type="match status" value="1"/>
</dbReference>
<keyword evidence="3" id="KW-1003">Cell membrane</keyword>
<comment type="caution">
    <text evidence="8">The sequence shown here is derived from an EMBL/GenBank/DDBJ whole genome shotgun (WGS) entry which is preliminary data.</text>
</comment>
<evidence type="ECO:0000313" key="9">
    <source>
        <dbReference type="Proteomes" id="UP000575083"/>
    </source>
</evidence>
<evidence type="ECO:0000256" key="4">
    <source>
        <dbReference type="ARBA" id="ARBA00022741"/>
    </source>
</evidence>
<dbReference type="Proteomes" id="UP000575083">
    <property type="component" value="Unassembled WGS sequence"/>
</dbReference>
<dbReference type="Gene3D" id="3.40.50.300">
    <property type="entry name" value="P-loop containing nucleotide triphosphate hydrolases"/>
    <property type="match status" value="1"/>
</dbReference>
<dbReference type="PANTHER" id="PTHR43820">
    <property type="entry name" value="HIGH-AFFINITY BRANCHED-CHAIN AMINO ACID TRANSPORT ATP-BINDING PROTEIN LIVF"/>
    <property type="match status" value="1"/>
</dbReference>
<evidence type="ECO:0000313" key="8">
    <source>
        <dbReference type="EMBL" id="MBB6561858.1"/>
    </source>
</evidence>
<dbReference type="EMBL" id="JACHLK010000010">
    <property type="protein sequence ID" value="MBB6561858.1"/>
    <property type="molecule type" value="Genomic_DNA"/>
</dbReference>
<accession>A0A7X0PH46</accession>
<gene>
    <name evidence="8" type="ORF">HNP48_004560</name>
</gene>
<dbReference type="GO" id="GO:0016887">
    <property type="term" value="F:ATP hydrolysis activity"/>
    <property type="evidence" value="ECO:0007669"/>
    <property type="project" value="InterPro"/>
</dbReference>
<dbReference type="InterPro" id="IPR027417">
    <property type="entry name" value="P-loop_NTPase"/>
</dbReference>
<keyword evidence="3" id="KW-0472">Membrane</keyword>
<dbReference type="InterPro" id="IPR052156">
    <property type="entry name" value="BCAA_Transport_ATP-bd_LivF"/>
</dbReference>
<name>A0A7X0PH46_9BURK</name>
<evidence type="ECO:0000256" key="6">
    <source>
        <dbReference type="ARBA" id="ARBA00022970"/>
    </source>
</evidence>
<dbReference type="AlphaFoldDB" id="A0A7X0PH46"/>
<evidence type="ECO:0000256" key="1">
    <source>
        <dbReference type="ARBA" id="ARBA00005417"/>
    </source>
</evidence>
<dbReference type="GO" id="GO:0015807">
    <property type="term" value="P:L-amino acid transport"/>
    <property type="evidence" value="ECO:0007669"/>
    <property type="project" value="TreeGrafter"/>
</dbReference>
<comment type="similarity">
    <text evidence="1">Belongs to the ABC transporter superfamily.</text>
</comment>
<dbReference type="PROSITE" id="PS50893">
    <property type="entry name" value="ABC_TRANSPORTER_2"/>
    <property type="match status" value="1"/>
</dbReference>
<keyword evidence="6" id="KW-0029">Amino-acid transport</keyword>
<sequence>MSAVPKPAPSPAMLSLQGVNTFYAETQALFNVSLEVGAGEVVALLGPNGAGKTTTLRTILGLTPARSGSVAFDGRDVTRAATHEIAQSGIGWVPDDRRIFPTLTVARNLAIARKKTRFRAWSEKECFEIFSAMEYLMHRECENLSGGEMQMVAISRALLGSPGLVLFDEPSQGLAPKVVQDVMKTIARLKREGIAVLVVEQNVQSALQVADRAYVMNAGTIVHEGPASELLDNTTLRMQLLGV</sequence>
<dbReference type="SUPFAM" id="SSF52540">
    <property type="entry name" value="P-loop containing nucleoside triphosphate hydrolases"/>
    <property type="match status" value="1"/>
</dbReference>
<evidence type="ECO:0000256" key="2">
    <source>
        <dbReference type="ARBA" id="ARBA00022448"/>
    </source>
</evidence>
<dbReference type="GO" id="GO:0005524">
    <property type="term" value="F:ATP binding"/>
    <property type="evidence" value="ECO:0007669"/>
    <property type="project" value="UniProtKB-KW"/>
</dbReference>
<keyword evidence="5 8" id="KW-0067">ATP-binding</keyword>